<dbReference type="HOGENOM" id="CLU_028840_5_1_1"/>
<dbReference type="InterPro" id="IPR012885">
    <property type="entry name" value="F-box_Sdz-33"/>
</dbReference>
<dbReference type="PROSITE" id="PS50181">
    <property type="entry name" value="FBOX"/>
    <property type="match status" value="1"/>
</dbReference>
<dbReference type="InterPro" id="IPR001810">
    <property type="entry name" value="F-box_dom"/>
</dbReference>
<gene>
    <name evidence="2" type="ORF">CRE_10429</name>
</gene>
<name>E3N0U0_CAERE</name>
<dbReference type="PANTHER" id="PTHR22899">
    <property type="entry name" value="CYCLIN-RELATED F-BOX FAMILY"/>
    <property type="match status" value="1"/>
</dbReference>
<feature type="domain" description="F-box" evidence="1">
    <location>
        <begin position="4"/>
        <end position="42"/>
    </location>
</feature>
<dbReference type="PANTHER" id="PTHR22899:SF1">
    <property type="entry name" value="F-BOX ASSOCIATED DOMAIN-CONTAINING PROTEIN"/>
    <property type="match status" value="1"/>
</dbReference>
<sequence length="369" mass="43394">MTTAFPLLRLPHLVLMPILEQMEFMESIALSVLSKRARMFVKLLKMKCEHINLKLIGDRLEMTVVFNNRRIYVDINTDKKQPADLKYRDDYIRWWPGLPVPIHYALPIIDVTHCQSIKQLTLDRVYEYDPSPLFAKLPRIGEFIVEDNFWTRDIVQQKIKLQKLLKIVLPISSAVTISSHILNPEDLREIIRGKFESVTVRKYRIDNMPNRDMKFSLNDLKMTNVKSLELAHPVFTLEDLNRYFKLWMRKKCNPRLEYLRVWQNGSVNKDLLLDGLNAVQMPIRTDRTFRVLGNVIKLGSFEEITAQFDITRVDGKTATIRISTYGTVSFYVWPESTNDTTNHEPNQSSLTRKFSWLSIFYNSCIDRFK</sequence>
<evidence type="ECO:0000313" key="2">
    <source>
        <dbReference type="EMBL" id="EFP13568.1"/>
    </source>
</evidence>
<dbReference type="AlphaFoldDB" id="E3N0U0"/>
<organism evidence="3">
    <name type="scientific">Caenorhabditis remanei</name>
    <name type="common">Caenorhabditis vulgaris</name>
    <dbReference type="NCBI Taxonomy" id="31234"/>
    <lineage>
        <taxon>Eukaryota</taxon>
        <taxon>Metazoa</taxon>
        <taxon>Ecdysozoa</taxon>
        <taxon>Nematoda</taxon>
        <taxon>Chromadorea</taxon>
        <taxon>Rhabditida</taxon>
        <taxon>Rhabditina</taxon>
        <taxon>Rhabditomorpha</taxon>
        <taxon>Rhabditoidea</taxon>
        <taxon>Rhabditidae</taxon>
        <taxon>Peloderinae</taxon>
        <taxon>Caenorhabditis</taxon>
    </lineage>
</organism>
<protein>
    <recommendedName>
        <fullName evidence="1">F-box domain-containing protein</fullName>
    </recommendedName>
</protein>
<proteinExistence type="predicted"/>
<keyword evidence="3" id="KW-1185">Reference proteome</keyword>
<dbReference type="InParanoid" id="E3N0U0"/>
<evidence type="ECO:0000313" key="3">
    <source>
        <dbReference type="Proteomes" id="UP000008281"/>
    </source>
</evidence>
<dbReference type="OrthoDB" id="9010513at2759"/>
<dbReference type="Pfam" id="PF07735">
    <property type="entry name" value="FBA_2"/>
    <property type="match status" value="1"/>
</dbReference>
<evidence type="ECO:0000259" key="1">
    <source>
        <dbReference type="PROSITE" id="PS50181"/>
    </source>
</evidence>
<dbReference type="Pfam" id="PF00646">
    <property type="entry name" value="F-box"/>
    <property type="match status" value="1"/>
</dbReference>
<reference evidence="2" key="1">
    <citation type="submission" date="2007-07" db="EMBL/GenBank/DDBJ databases">
        <title>PCAP assembly of the Caenorhabditis remanei genome.</title>
        <authorList>
            <consortium name="The Caenorhabditis remanei Sequencing Consortium"/>
            <person name="Wilson R.K."/>
        </authorList>
    </citation>
    <scope>NUCLEOTIDE SEQUENCE [LARGE SCALE GENOMIC DNA]</scope>
    <source>
        <strain evidence="2">PB4641</strain>
    </source>
</reference>
<dbReference type="EMBL" id="DS268506">
    <property type="protein sequence ID" value="EFP13568.1"/>
    <property type="molecule type" value="Genomic_DNA"/>
</dbReference>
<dbReference type="InterPro" id="IPR053222">
    <property type="entry name" value="Zygotic_Embryogenesis-Asso"/>
</dbReference>
<accession>E3N0U0</accession>
<dbReference type="Proteomes" id="UP000008281">
    <property type="component" value="Unassembled WGS sequence"/>
</dbReference>